<dbReference type="Proteomes" id="UP000001441">
    <property type="component" value="Chromosome"/>
</dbReference>
<dbReference type="KEGG" id="alv:Alvin_1681"/>
<reference evidence="2 3" key="1">
    <citation type="journal article" date="2011" name="Stand. Genomic Sci.">
        <title>Complete genome sequence of Allochromatium vinosum DSM 180(T).</title>
        <authorList>
            <person name="Weissgerber T."/>
            <person name="Zigann R."/>
            <person name="Bruce D."/>
            <person name="Chang Y.J."/>
            <person name="Detter J.C."/>
            <person name="Han C."/>
            <person name="Hauser L."/>
            <person name="Jeffries C.D."/>
            <person name="Land M."/>
            <person name="Munk A.C."/>
            <person name="Tapia R."/>
            <person name="Dahl C."/>
        </authorList>
    </citation>
    <scope>NUCLEOTIDE SEQUENCE [LARGE SCALE GENOMIC DNA]</scope>
    <source>
        <strain evidence="3">ATCC 17899 / DSM 180 / NBRC 103801 / NCIMB 10441 / D</strain>
    </source>
</reference>
<accession>D3RTV4</accession>
<dbReference type="HOGENOM" id="CLU_1057434_0_0_6"/>
<dbReference type="STRING" id="572477.Alvin_1681"/>
<sequence>MSDHQSGARGAPEQRPGMETQGYGGSSEGAAKGPEGPGAAGGYGEAQAGLSQGSQPGRSESAGGQPGYGAAQGQPQGYVAPQGNQPGYGESMGPVSGREPFMHGGAGAMPPGYGQPHTAQPAFAPGYHQTAPHYAAAAMYYGQYAGYPPPPPPPGAYPYPPEAFQAPHQGYAHGAAHGAGQAHGASVSDLVNEVANGGNGLSTISKMLNFDDPDFWKGALVGAAAVLLLTSGSVQSALFGSNGNGGKDSSA</sequence>
<organism evidence="2 3">
    <name type="scientific">Allochromatium vinosum (strain ATCC 17899 / DSM 180 / NBRC 103801 / NCIMB 10441 / D)</name>
    <name type="common">Chromatium vinosum</name>
    <dbReference type="NCBI Taxonomy" id="572477"/>
    <lineage>
        <taxon>Bacteria</taxon>
        <taxon>Pseudomonadati</taxon>
        <taxon>Pseudomonadota</taxon>
        <taxon>Gammaproteobacteria</taxon>
        <taxon>Chromatiales</taxon>
        <taxon>Chromatiaceae</taxon>
        <taxon>Allochromatium</taxon>
    </lineage>
</organism>
<evidence type="ECO:0000256" key="1">
    <source>
        <dbReference type="SAM" id="MobiDB-lite"/>
    </source>
</evidence>
<dbReference type="OrthoDB" id="5773112at2"/>
<gene>
    <name evidence="2" type="ordered locus">Alvin_1681</name>
</gene>
<dbReference type="RefSeq" id="WP_012970887.1">
    <property type="nucleotide sequence ID" value="NC_013851.1"/>
</dbReference>
<feature type="compositionally biased region" description="Low complexity" evidence="1">
    <location>
        <begin position="68"/>
        <end position="83"/>
    </location>
</feature>
<evidence type="ECO:0000313" key="2">
    <source>
        <dbReference type="EMBL" id="ADC62613.1"/>
    </source>
</evidence>
<dbReference type="EMBL" id="CP001896">
    <property type="protein sequence ID" value="ADC62613.1"/>
    <property type="molecule type" value="Genomic_DNA"/>
</dbReference>
<evidence type="ECO:0000313" key="3">
    <source>
        <dbReference type="Proteomes" id="UP000001441"/>
    </source>
</evidence>
<name>D3RTV4_ALLVD</name>
<proteinExistence type="predicted"/>
<dbReference type="AlphaFoldDB" id="D3RTV4"/>
<dbReference type="eggNOG" id="ENOG5032RIJ">
    <property type="taxonomic scope" value="Bacteria"/>
</dbReference>
<keyword evidence="3" id="KW-1185">Reference proteome</keyword>
<feature type="region of interest" description="Disordered" evidence="1">
    <location>
        <begin position="1"/>
        <end position="115"/>
    </location>
</feature>
<protein>
    <submittedName>
        <fullName evidence="2">Uncharacterized protein</fullName>
    </submittedName>
</protein>
<feature type="compositionally biased region" description="Gly residues" evidence="1">
    <location>
        <begin position="35"/>
        <end position="44"/>
    </location>
</feature>